<dbReference type="Gene3D" id="3.40.50.10810">
    <property type="entry name" value="Tandem AAA-ATPase domain"/>
    <property type="match status" value="1"/>
</dbReference>
<feature type="non-terminal residue" evidence="3">
    <location>
        <position position="1"/>
    </location>
</feature>
<dbReference type="InterPro" id="IPR000330">
    <property type="entry name" value="SNF2_N"/>
</dbReference>
<feature type="non-terminal residue" evidence="3">
    <location>
        <position position="504"/>
    </location>
</feature>
<sequence length="504" mass="58059">SFLTKLVFELLSKGQFIPSLEANNNKGYDGRWKLLLKSQKDKDRLQTILKRASWNAFCIPINFIPIKGGYKTNGLWHPSYLFTIYIDTVGDYLIRSTLNKMNFRTFNEFYSKELKKEKTPDYRPGWDYKFLKSLITKDSNFTIQSFHETILPALIKNWTQSARGFTLKHGFVFNLELKYPKNSEGDWPLVFYVSFQDGAQNISLEELWGENNQKVLKNLKVIENKGEFLEIILRAFGTASNIFPPIKRALSENLRDEILLTSSEVIDFLKYPKDLLIQSGFNVILPEVFRRDGKQRLSAKLIIRSNSNIKTQEGSFQSLPSMFDVHSMLDFKWEATIEGKKISDKEFKKLINSEDSLINMGGKWILVDQQSIDDFKQSEIPEFENYMDLLKVGLLGKIQLQENGTEFDVIIEGDFNDVISKLQSINSFEDIPCPSSFNGTLRHYQQDALTWMGNMTKFNFGLCLADDMGLGKTIQVIALLCYLKQHYPEKPGSVLIVCPTSILF</sequence>
<gene>
    <name evidence="3" type="ORF">S01H4_15323</name>
</gene>
<reference evidence="3" key="1">
    <citation type="journal article" date="2014" name="Front. Microbiol.">
        <title>High frequency of phylogenetically diverse reductive dehalogenase-homologous genes in deep subseafloor sedimentary metagenomes.</title>
        <authorList>
            <person name="Kawai M."/>
            <person name="Futagami T."/>
            <person name="Toyoda A."/>
            <person name="Takaki Y."/>
            <person name="Nishi S."/>
            <person name="Hori S."/>
            <person name="Arai W."/>
            <person name="Tsubouchi T."/>
            <person name="Morono Y."/>
            <person name="Uchiyama I."/>
            <person name="Ito T."/>
            <person name="Fujiyama A."/>
            <person name="Inagaki F."/>
            <person name="Takami H."/>
        </authorList>
    </citation>
    <scope>NUCLEOTIDE SEQUENCE</scope>
    <source>
        <strain evidence="3">Expedition CK06-06</strain>
    </source>
</reference>
<dbReference type="PANTHER" id="PTHR10799">
    <property type="entry name" value="SNF2/RAD54 HELICASE FAMILY"/>
    <property type="match status" value="1"/>
</dbReference>
<dbReference type="EMBL" id="BART01006717">
    <property type="protein sequence ID" value="GAG68551.1"/>
    <property type="molecule type" value="Genomic_DNA"/>
</dbReference>
<name>X1B9B1_9ZZZZ</name>
<dbReference type="SUPFAM" id="SSF52540">
    <property type="entry name" value="P-loop containing nucleoside triphosphate hydrolases"/>
    <property type="match status" value="1"/>
</dbReference>
<dbReference type="Pfam" id="PF12419">
    <property type="entry name" value="DUF3670"/>
    <property type="match status" value="1"/>
</dbReference>
<evidence type="ECO:0000259" key="2">
    <source>
        <dbReference type="Pfam" id="PF12419"/>
    </source>
</evidence>
<dbReference type="AlphaFoldDB" id="X1B9B1"/>
<dbReference type="InterPro" id="IPR038718">
    <property type="entry name" value="SNF2-like_sf"/>
</dbReference>
<dbReference type="Pfam" id="PF00176">
    <property type="entry name" value="SNF2-rel_dom"/>
    <property type="match status" value="1"/>
</dbReference>
<dbReference type="InterPro" id="IPR022138">
    <property type="entry name" value="DUF3670"/>
</dbReference>
<comment type="caution">
    <text evidence="3">The sequence shown here is derived from an EMBL/GenBank/DDBJ whole genome shotgun (WGS) entry which is preliminary data.</text>
</comment>
<proteinExistence type="predicted"/>
<protein>
    <submittedName>
        <fullName evidence="3">Uncharacterized protein</fullName>
    </submittedName>
</protein>
<organism evidence="3">
    <name type="scientific">marine sediment metagenome</name>
    <dbReference type="NCBI Taxonomy" id="412755"/>
    <lineage>
        <taxon>unclassified sequences</taxon>
        <taxon>metagenomes</taxon>
        <taxon>ecological metagenomes</taxon>
    </lineage>
</organism>
<accession>X1B9B1</accession>
<feature type="domain" description="SNF2 N-terminal" evidence="1">
    <location>
        <begin position="444"/>
        <end position="503"/>
    </location>
</feature>
<dbReference type="GO" id="GO:0005524">
    <property type="term" value="F:ATP binding"/>
    <property type="evidence" value="ECO:0007669"/>
    <property type="project" value="InterPro"/>
</dbReference>
<feature type="domain" description="DUF3670" evidence="2">
    <location>
        <begin position="256"/>
        <end position="375"/>
    </location>
</feature>
<evidence type="ECO:0000259" key="1">
    <source>
        <dbReference type="Pfam" id="PF00176"/>
    </source>
</evidence>
<dbReference type="InterPro" id="IPR027417">
    <property type="entry name" value="P-loop_NTPase"/>
</dbReference>
<evidence type="ECO:0000313" key="3">
    <source>
        <dbReference type="EMBL" id="GAG68551.1"/>
    </source>
</evidence>